<comment type="similarity">
    <text evidence="18">Belongs to the protein kinase superfamily. Ser/Thr protein kinase family.</text>
</comment>
<dbReference type="InterPro" id="IPR001245">
    <property type="entry name" value="Ser-Thr/Tyr_kinase_cat_dom"/>
</dbReference>
<accession>A0A2I0BFH8</accession>
<dbReference type="InterPro" id="IPR036426">
    <property type="entry name" value="Bulb-type_lectin_dom_sf"/>
</dbReference>
<dbReference type="InterPro" id="IPR008271">
    <property type="entry name" value="Ser/Thr_kinase_AS"/>
</dbReference>
<dbReference type="PROSITE" id="PS00108">
    <property type="entry name" value="PROTEIN_KINASE_ST"/>
    <property type="match status" value="1"/>
</dbReference>
<dbReference type="SUPFAM" id="SSF56112">
    <property type="entry name" value="Protein kinase-like (PK-like)"/>
    <property type="match status" value="1"/>
</dbReference>
<dbReference type="CDD" id="cd00054">
    <property type="entry name" value="EGF_CA"/>
    <property type="match status" value="1"/>
</dbReference>
<comment type="subcellular location">
    <subcellularLocation>
        <location evidence="1">Cell membrane</location>
        <topology evidence="1">Single-pass type I membrane protein</topology>
    </subcellularLocation>
</comment>
<keyword evidence="5 18" id="KW-0808">Transferase</keyword>
<dbReference type="SUPFAM" id="SSF51110">
    <property type="entry name" value="alpha-D-mannose-specific plant lectins"/>
    <property type="match status" value="1"/>
</dbReference>
<dbReference type="Gene3D" id="3.30.200.20">
    <property type="entry name" value="Phosphorylase Kinase, domain 1"/>
    <property type="match status" value="1"/>
</dbReference>
<dbReference type="InterPro" id="IPR000742">
    <property type="entry name" value="EGF"/>
</dbReference>
<feature type="compositionally biased region" description="Low complexity" evidence="20">
    <location>
        <begin position="813"/>
        <end position="826"/>
    </location>
</feature>
<dbReference type="GO" id="GO:0004674">
    <property type="term" value="F:protein serine/threonine kinase activity"/>
    <property type="evidence" value="ECO:0007669"/>
    <property type="project" value="UniProtKB-KW"/>
</dbReference>
<evidence type="ECO:0000256" key="21">
    <source>
        <dbReference type="SAM" id="Phobius"/>
    </source>
</evidence>
<evidence type="ECO:0000256" key="15">
    <source>
        <dbReference type="ARBA" id="ARBA00023180"/>
    </source>
</evidence>
<evidence type="ECO:0000256" key="6">
    <source>
        <dbReference type="ARBA" id="ARBA00022692"/>
    </source>
</evidence>
<feature type="region of interest" description="Disordered" evidence="20">
    <location>
        <begin position="813"/>
        <end position="836"/>
    </location>
</feature>
<dbReference type="InterPro" id="IPR000858">
    <property type="entry name" value="S_locus_glycoprot_dom"/>
</dbReference>
<keyword evidence="10 18" id="KW-0067">ATP-binding</keyword>
<feature type="transmembrane region" description="Helical" evidence="21">
    <location>
        <begin position="433"/>
        <end position="458"/>
    </location>
</feature>
<dbReference type="CDD" id="cd14066">
    <property type="entry name" value="STKc_IRAK"/>
    <property type="match status" value="1"/>
</dbReference>
<dbReference type="FunFam" id="3.30.200.20:FF:000330">
    <property type="entry name" value="G-type lectin S-receptor-like serine/threonine-protein kinase At4g03230"/>
    <property type="match status" value="1"/>
</dbReference>
<dbReference type="Proteomes" id="UP000236161">
    <property type="component" value="Unassembled WGS sequence"/>
</dbReference>
<evidence type="ECO:0000256" key="2">
    <source>
        <dbReference type="ARBA" id="ARBA00022475"/>
    </source>
</evidence>
<dbReference type="GO" id="GO:0030246">
    <property type="term" value="F:carbohydrate binding"/>
    <property type="evidence" value="ECO:0007669"/>
    <property type="project" value="UniProtKB-KW"/>
</dbReference>
<feature type="domain" description="Bulb-type lectin" evidence="25">
    <location>
        <begin position="28"/>
        <end position="150"/>
    </location>
</feature>
<keyword evidence="11 21" id="KW-1133">Transmembrane helix</keyword>
<evidence type="ECO:0000259" key="24">
    <source>
        <dbReference type="PROSITE" id="PS50026"/>
    </source>
</evidence>
<keyword evidence="13" id="KW-1015">Disulfide bond</keyword>
<evidence type="ECO:0000256" key="4">
    <source>
        <dbReference type="ARBA" id="ARBA00022536"/>
    </source>
</evidence>
<evidence type="ECO:0000256" key="18">
    <source>
        <dbReference type="PIRNR" id="PIRNR000641"/>
    </source>
</evidence>
<evidence type="ECO:0000256" key="10">
    <source>
        <dbReference type="ARBA" id="ARBA00022840"/>
    </source>
</evidence>
<dbReference type="InterPro" id="IPR001480">
    <property type="entry name" value="Bulb-type_lectin_dom"/>
</dbReference>
<proteinExistence type="inferred from homology"/>
<evidence type="ECO:0000256" key="8">
    <source>
        <dbReference type="ARBA" id="ARBA00022741"/>
    </source>
</evidence>
<reference evidence="27 28" key="1">
    <citation type="journal article" date="2017" name="Nature">
        <title>The Apostasia genome and the evolution of orchids.</title>
        <authorList>
            <person name="Zhang G.Q."/>
            <person name="Liu K.W."/>
            <person name="Li Z."/>
            <person name="Lohaus R."/>
            <person name="Hsiao Y.Y."/>
            <person name="Niu S.C."/>
            <person name="Wang J.Y."/>
            <person name="Lin Y.C."/>
            <person name="Xu Q."/>
            <person name="Chen L.J."/>
            <person name="Yoshida K."/>
            <person name="Fujiwara S."/>
            <person name="Wang Z.W."/>
            <person name="Zhang Y.Q."/>
            <person name="Mitsuda N."/>
            <person name="Wang M."/>
            <person name="Liu G.H."/>
            <person name="Pecoraro L."/>
            <person name="Huang H.X."/>
            <person name="Xiao X.J."/>
            <person name="Lin M."/>
            <person name="Wu X.Y."/>
            <person name="Wu W.L."/>
            <person name="Chen Y.Y."/>
            <person name="Chang S.B."/>
            <person name="Sakamoto S."/>
            <person name="Ohme-Takagi M."/>
            <person name="Yagi M."/>
            <person name="Zeng S.J."/>
            <person name="Shen C.Y."/>
            <person name="Yeh C.M."/>
            <person name="Luo Y.B."/>
            <person name="Tsai W.C."/>
            <person name="Van de Peer Y."/>
            <person name="Liu Z.J."/>
        </authorList>
    </citation>
    <scope>NUCLEOTIDE SEQUENCE [LARGE SCALE GENOMIC DNA]</scope>
    <source>
        <strain evidence="28">cv. Shenzhen</strain>
        <tissue evidence="27">Stem</tissue>
    </source>
</reference>
<dbReference type="GO" id="GO:0106310">
    <property type="term" value="F:protein serine kinase activity"/>
    <property type="evidence" value="ECO:0007669"/>
    <property type="project" value="RHEA"/>
</dbReference>
<evidence type="ECO:0000256" key="17">
    <source>
        <dbReference type="ARBA" id="ARBA00048679"/>
    </source>
</evidence>
<dbReference type="CDD" id="cd01098">
    <property type="entry name" value="PAN_AP_plant"/>
    <property type="match status" value="1"/>
</dbReference>
<feature type="domain" description="Protein kinase" evidence="23">
    <location>
        <begin position="515"/>
        <end position="800"/>
    </location>
</feature>
<evidence type="ECO:0000259" key="23">
    <source>
        <dbReference type="PROSITE" id="PS50011"/>
    </source>
</evidence>
<evidence type="ECO:0000256" key="1">
    <source>
        <dbReference type="ARBA" id="ARBA00004251"/>
    </source>
</evidence>
<dbReference type="STRING" id="1088818.A0A2I0BFH8"/>
<keyword evidence="3 18" id="KW-0723">Serine/threonine-protein kinase</keyword>
<dbReference type="Gene3D" id="1.10.510.10">
    <property type="entry name" value="Transferase(Phosphotransferase) domain 1"/>
    <property type="match status" value="1"/>
</dbReference>
<dbReference type="InterPro" id="IPR000719">
    <property type="entry name" value="Prot_kinase_dom"/>
</dbReference>
<comment type="caution">
    <text evidence="19">Lacks conserved residue(s) required for the propagation of feature annotation.</text>
</comment>
<evidence type="ECO:0000256" key="12">
    <source>
        <dbReference type="ARBA" id="ARBA00023136"/>
    </source>
</evidence>
<name>A0A2I0BFH8_9ASPA</name>
<gene>
    <name evidence="27" type="primary">B120</name>
    <name evidence="27" type="ORF">AXF42_Ash003193</name>
</gene>
<dbReference type="SMART" id="SM00108">
    <property type="entry name" value="B_lectin"/>
    <property type="match status" value="1"/>
</dbReference>
<evidence type="ECO:0000259" key="25">
    <source>
        <dbReference type="PROSITE" id="PS50927"/>
    </source>
</evidence>
<sequence>MGCSGDFRWWVLIVILASLPSPSSSRAATTLTLAEPIADGDTLVSPGGIFRLGFFSPDGSGNRYVGVWHGDDFSINNIVWVANRDSPLPDSAGSIAISGEGNLVVLDGRRRVFWSSNATFLSSNSTAELSDFGNLMLNFSGAAGWDSFSHPTDTYLPGMKISFRLNPKSNQVLTSWRTPSDPAPGNFSLGVDPSAQLFIWDTAGEPRWRSGVWNGQVFIGIPGMMFPAAYGFTLSNFIEGNTVFYYTGFNSSHRWVLSPAGTVKHLVFSATTKEWVNLWEAPATECERYNKCGRYGSCSNGDNPICSCLKGFIPRLIEEWKRGNWTGGCVRKTPLKCGGGGSDSDRFYLLQGVKLPDLAETITKRELVNVSACGDVCLRNCSCKAYSFVDAIGCMTWGVDLADVNVFSAGGNDLYLRLAASEFLVADEKKKTMAVYLIVIIVLAGASAFGCLMCFFIWRKKKRRIKKEFHEQNRGQEEAEELSDVIEIQKQEDDRKSNELPVFSFSAILAATGGFSQSNFLGKGGFGPVYKGKLHGGQEIAVKRLSRNSGQGMEEFKNEVILIAKLQHRNLVRLLGFCTEKEDQILVYEYMPNKSLDAFLFDPSKKALLNWKTRYAIIKGIARGLVYLHRDSRLRIIHRDLKVSNILLDDEMNPKISDFGLARIFRKDDIETSTRRVVGTYGYMSPEYAMHGIFSVKSDVYSFGVLLLEIVTGKRNSTYNSDADLYLLAFAWKMWIEQNVIELVDQTIRDSCSVEEIKRCINVGLLCVQDKANDRPTMPSVIMMLESGIIAQLMPKQPTFAFDAYLSDTGQSLSSDNRDSSNNASSITILTEGNET</sequence>
<keyword evidence="28" id="KW-1185">Reference proteome</keyword>
<evidence type="ECO:0000256" key="19">
    <source>
        <dbReference type="PROSITE-ProRule" id="PRU00076"/>
    </source>
</evidence>
<feature type="chain" id="PRO_5014131959" description="Receptor-like serine/threonine-protein kinase" evidence="22">
    <location>
        <begin position="26"/>
        <end position="836"/>
    </location>
</feature>
<dbReference type="GO" id="GO:0005524">
    <property type="term" value="F:ATP binding"/>
    <property type="evidence" value="ECO:0007669"/>
    <property type="project" value="UniProtKB-KW"/>
</dbReference>
<dbReference type="FunFam" id="1.10.510.10:FF:000060">
    <property type="entry name" value="G-type lectin S-receptor-like serine/threonine-protein kinase"/>
    <property type="match status" value="1"/>
</dbReference>
<feature type="domain" description="Apple" evidence="26">
    <location>
        <begin position="337"/>
        <end position="419"/>
    </location>
</feature>
<evidence type="ECO:0000256" key="13">
    <source>
        <dbReference type="ARBA" id="ARBA00023157"/>
    </source>
</evidence>
<keyword evidence="4 19" id="KW-0245">EGF-like domain</keyword>
<dbReference type="PROSITE" id="PS50927">
    <property type="entry name" value="BULB_LECTIN"/>
    <property type="match status" value="1"/>
</dbReference>
<feature type="domain" description="EGF-like" evidence="24">
    <location>
        <begin position="282"/>
        <end position="318"/>
    </location>
</feature>
<evidence type="ECO:0000256" key="7">
    <source>
        <dbReference type="ARBA" id="ARBA00022729"/>
    </source>
</evidence>
<keyword evidence="14 27" id="KW-0675">Receptor</keyword>
<feature type="compositionally biased region" description="Polar residues" evidence="20">
    <location>
        <begin position="827"/>
        <end position="836"/>
    </location>
</feature>
<dbReference type="AlphaFoldDB" id="A0A2I0BFH8"/>
<protein>
    <recommendedName>
        <fullName evidence="18">Receptor-like serine/threonine-protein kinase</fullName>
        <ecNumber evidence="18">2.7.11.1</ecNumber>
    </recommendedName>
</protein>
<keyword evidence="12 21" id="KW-0472">Membrane</keyword>
<comment type="catalytic activity">
    <reaction evidence="17 18">
        <text>L-seryl-[protein] + ATP = O-phospho-L-seryl-[protein] + ADP + H(+)</text>
        <dbReference type="Rhea" id="RHEA:17989"/>
        <dbReference type="Rhea" id="RHEA-COMP:9863"/>
        <dbReference type="Rhea" id="RHEA-COMP:11604"/>
        <dbReference type="ChEBI" id="CHEBI:15378"/>
        <dbReference type="ChEBI" id="CHEBI:29999"/>
        <dbReference type="ChEBI" id="CHEBI:30616"/>
        <dbReference type="ChEBI" id="CHEBI:83421"/>
        <dbReference type="ChEBI" id="CHEBI:456216"/>
        <dbReference type="EC" id="2.7.11.1"/>
    </reaction>
</comment>
<dbReference type="PROSITE" id="PS50948">
    <property type="entry name" value="PAN"/>
    <property type="match status" value="1"/>
</dbReference>
<dbReference type="PROSITE" id="PS50011">
    <property type="entry name" value="PROTEIN_KINASE_DOM"/>
    <property type="match status" value="1"/>
</dbReference>
<dbReference type="OrthoDB" id="4062651at2759"/>
<evidence type="ECO:0000256" key="16">
    <source>
        <dbReference type="ARBA" id="ARBA00047899"/>
    </source>
</evidence>
<evidence type="ECO:0000256" key="22">
    <source>
        <dbReference type="SAM" id="SignalP"/>
    </source>
</evidence>
<keyword evidence="27" id="KW-0430">Lectin</keyword>
<dbReference type="PIRSF" id="PIRSF000641">
    <property type="entry name" value="SRK"/>
    <property type="match status" value="1"/>
</dbReference>
<dbReference type="SMART" id="SM00473">
    <property type="entry name" value="PAN_AP"/>
    <property type="match status" value="1"/>
</dbReference>
<dbReference type="InterPro" id="IPR011009">
    <property type="entry name" value="Kinase-like_dom_sf"/>
</dbReference>
<dbReference type="Pfam" id="PF00954">
    <property type="entry name" value="S_locus_glycop"/>
    <property type="match status" value="1"/>
</dbReference>
<evidence type="ECO:0000256" key="5">
    <source>
        <dbReference type="ARBA" id="ARBA00022679"/>
    </source>
</evidence>
<dbReference type="GO" id="GO:0005886">
    <property type="term" value="C:plasma membrane"/>
    <property type="evidence" value="ECO:0007669"/>
    <property type="project" value="UniProtKB-SubCell"/>
</dbReference>
<keyword evidence="15" id="KW-0325">Glycoprotein</keyword>
<evidence type="ECO:0000256" key="9">
    <source>
        <dbReference type="ARBA" id="ARBA00022777"/>
    </source>
</evidence>
<dbReference type="EMBL" id="KZ451885">
    <property type="protein sequence ID" value="PKA66539.1"/>
    <property type="molecule type" value="Genomic_DNA"/>
</dbReference>
<comment type="catalytic activity">
    <reaction evidence="16 18">
        <text>L-threonyl-[protein] + ATP = O-phospho-L-threonyl-[protein] + ADP + H(+)</text>
        <dbReference type="Rhea" id="RHEA:46608"/>
        <dbReference type="Rhea" id="RHEA-COMP:11060"/>
        <dbReference type="Rhea" id="RHEA-COMP:11605"/>
        <dbReference type="ChEBI" id="CHEBI:15378"/>
        <dbReference type="ChEBI" id="CHEBI:30013"/>
        <dbReference type="ChEBI" id="CHEBI:30616"/>
        <dbReference type="ChEBI" id="CHEBI:61977"/>
        <dbReference type="ChEBI" id="CHEBI:456216"/>
        <dbReference type="EC" id="2.7.11.1"/>
    </reaction>
</comment>
<keyword evidence="9 18" id="KW-0418">Kinase</keyword>
<organism evidence="27 28">
    <name type="scientific">Apostasia shenzhenica</name>
    <dbReference type="NCBI Taxonomy" id="1088818"/>
    <lineage>
        <taxon>Eukaryota</taxon>
        <taxon>Viridiplantae</taxon>
        <taxon>Streptophyta</taxon>
        <taxon>Embryophyta</taxon>
        <taxon>Tracheophyta</taxon>
        <taxon>Spermatophyta</taxon>
        <taxon>Magnoliopsida</taxon>
        <taxon>Liliopsida</taxon>
        <taxon>Asparagales</taxon>
        <taxon>Orchidaceae</taxon>
        <taxon>Apostasioideae</taxon>
        <taxon>Apostasia</taxon>
    </lineage>
</organism>
<dbReference type="Pfam" id="PF07714">
    <property type="entry name" value="PK_Tyr_Ser-Thr"/>
    <property type="match status" value="1"/>
</dbReference>
<evidence type="ECO:0000256" key="20">
    <source>
        <dbReference type="SAM" id="MobiDB-lite"/>
    </source>
</evidence>
<evidence type="ECO:0000256" key="14">
    <source>
        <dbReference type="ARBA" id="ARBA00023170"/>
    </source>
</evidence>
<dbReference type="CDD" id="cd00028">
    <property type="entry name" value="B_lectin"/>
    <property type="match status" value="1"/>
</dbReference>
<dbReference type="EC" id="2.7.11.1" evidence="18"/>
<dbReference type="GO" id="GO:0051707">
    <property type="term" value="P:response to other organism"/>
    <property type="evidence" value="ECO:0007669"/>
    <property type="project" value="UniProtKB-ARBA"/>
</dbReference>
<evidence type="ECO:0000259" key="26">
    <source>
        <dbReference type="PROSITE" id="PS50948"/>
    </source>
</evidence>
<dbReference type="SMART" id="SM00220">
    <property type="entry name" value="S_TKc"/>
    <property type="match status" value="1"/>
</dbReference>
<feature type="signal peptide" evidence="22">
    <location>
        <begin position="1"/>
        <end position="25"/>
    </location>
</feature>
<evidence type="ECO:0000256" key="3">
    <source>
        <dbReference type="ARBA" id="ARBA00022527"/>
    </source>
</evidence>
<keyword evidence="7 22" id="KW-0732">Signal</keyword>
<dbReference type="InterPro" id="IPR024171">
    <property type="entry name" value="SRK-like_kinase"/>
</dbReference>
<dbReference type="Pfam" id="PF01453">
    <property type="entry name" value="B_lectin"/>
    <property type="match status" value="1"/>
</dbReference>
<dbReference type="Gene3D" id="2.90.10.10">
    <property type="entry name" value="Bulb-type lectin domain"/>
    <property type="match status" value="1"/>
</dbReference>
<keyword evidence="2" id="KW-1003">Cell membrane</keyword>
<dbReference type="PROSITE" id="PS50026">
    <property type="entry name" value="EGF_3"/>
    <property type="match status" value="1"/>
</dbReference>
<evidence type="ECO:0000313" key="27">
    <source>
        <dbReference type="EMBL" id="PKA66539.1"/>
    </source>
</evidence>
<dbReference type="GO" id="GO:0048544">
    <property type="term" value="P:recognition of pollen"/>
    <property type="evidence" value="ECO:0007669"/>
    <property type="project" value="InterPro"/>
</dbReference>
<dbReference type="PANTHER" id="PTHR27002">
    <property type="entry name" value="RECEPTOR-LIKE SERINE/THREONINE-PROTEIN KINASE SD1-8"/>
    <property type="match status" value="1"/>
</dbReference>
<dbReference type="Pfam" id="PF08276">
    <property type="entry name" value="PAN_2"/>
    <property type="match status" value="1"/>
</dbReference>
<dbReference type="InterPro" id="IPR003609">
    <property type="entry name" value="Pan_app"/>
</dbReference>
<keyword evidence="6 21" id="KW-0812">Transmembrane</keyword>
<keyword evidence="8 18" id="KW-0547">Nucleotide-binding</keyword>
<evidence type="ECO:0000256" key="11">
    <source>
        <dbReference type="ARBA" id="ARBA00022989"/>
    </source>
</evidence>
<dbReference type="PANTHER" id="PTHR27002:SF932">
    <property type="entry name" value="RECEPTOR-LIKE SERINE_THREONINE-PROTEIN KINASE"/>
    <property type="match status" value="1"/>
</dbReference>
<evidence type="ECO:0000313" key="28">
    <source>
        <dbReference type="Proteomes" id="UP000236161"/>
    </source>
</evidence>